<dbReference type="PANTHER" id="PTHR34826:SF2">
    <property type="entry name" value="UPF0590 PROTEIN C409.17C"/>
    <property type="match status" value="1"/>
</dbReference>
<organism evidence="3 4">
    <name type="scientific">Aspergillus ochraceoroseus</name>
    <dbReference type="NCBI Taxonomy" id="138278"/>
    <lineage>
        <taxon>Eukaryota</taxon>
        <taxon>Fungi</taxon>
        <taxon>Dikarya</taxon>
        <taxon>Ascomycota</taxon>
        <taxon>Pezizomycotina</taxon>
        <taxon>Eurotiomycetes</taxon>
        <taxon>Eurotiomycetidae</taxon>
        <taxon>Eurotiales</taxon>
        <taxon>Aspergillaceae</taxon>
        <taxon>Aspergillus</taxon>
        <taxon>Aspergillus subgen. Nidulantes</taxon>
    </lineage>
</organism>
<comment type="caution">
    <text evidence="3">The sequence shown here is derived from an EMBL/GenBank/DDBJ whole genome shotgun (WGS) entry which is preliminary data.</text>
</comment>
<feature type="compositionally biased region" description="Acidic residues" evidence="1">
    <location>
        <begin position="162"/>
        <end position="172"/>
    </location>
</feature>
<dbReference type="OrthoDB" id="2119945at2759"/>
<dbReference type="InterPro" id="IPR013897">
    <property type="entry name" value="Duc1"/>
</dbReference>
<evidence type="ECO:0000256" key="1">
    <source>
        <dbReference type="SAM" id="MobiDB-lite"/>
    </source>
</evidence>
<evidence type="ECO:0000313" key="3">
    <source>
        <dbReference type="EMBL" id="KKK19586.1"/>
    </source>
</evidence>
<accession>A0A0F8V999</accession>
<dbReference type="VEuPathDB" id="FungiDB:P175DRAFT_0458556"/>
<name>A0A0F8V999_9EURO</name>
<sequence length="307" mass="34718">MSESKQAAASKYRLQVTAGSDYNPTTHRIVRVNTPETLVIENEHACTRLSVRIQNYTGYPCTSPKTTPYFSHPLHRKDQYSISFAIVFTDPVNGNDLLFGNDFDRPIRDRLPLGFGAALRLVQWTIDPSLDGDPYADRPYLYSPALATWNQFRIGDGNANENENENENGDLPDDIHHGDIVEEGGDGTGLDIRQRQGIPGDVEGRRGHFQREETRKRFVFEAGRVYYVDFGNRYLDFNDFTLRLPGFKINALNYIDEKTHSLRYVLKNRGTGQVYLVVVFTLVLLSDTEEEGGEGEGEGEQDTEQVG</sequence>
<evidence type="ECO:0000313" key="4">
    <source>
        <dbReference type="Proteomes" id="UP000034947"/>
    </source>
</evidence>
<feature type="region of interest" description="Disordered" evidence="1">
    <location>
        <begin position="156"/>
        <end position="180"/>
    </location>
</feature>
<dbReference type="AlphaFoldDB" id="A0A0F8V999"/>
<protein>
    <recommendedName>
        <fullName evidence="2">Domain of unknown function at the cortex 1 domain-containing protein</fullName>
    </recommendedName>
</protein>
<dbReference type="Pfam" id="PF08588">
    <property type="entry name" value="Duc1"/>
    <property type="match status" value="1"/>
</dbReference>
<keyword evidence="4" id="KW-1185">Reference proteome</keyword>
<feature type="domain" description="Domain of unknown function at the cortex 1" evidence="2">
    <location>
        <begin position="13"/>
        <end position="283"/>
    </location>
</feature>
<dbReference type="Proteomes" id="UP000034947">
    <property type="component" value="Unassembled WGS sequence"/>
</dbReference>
<dbReference type="PANTHER" id="PTHR34826">
    <property type="entry name" value="UPF0590 PROTEIN C409.17C"/>
    <property type="match status" value="1"/>
</dbReference>
<evidence type="ECO:0000259" key="2">
    <source>
        <dbReference type="Pfam" id="PF08588"/>
    </source>
</evidence>
<reference evidence="3 4" key="1">
    <citation type="submission" date="2015-02" db="EMBL/GenBank/DDBJ databases">
        <title>Draft Genome Sequences of Two Closely-Related Aflatoxigenic Aspergillus Species Obtained from the Cote d'Ivoire.</title>
        <authorList>
            <person name="Moore G.G."/>
            <person name="Beltz S.B."/>
            <person name="Mack B.M."/>
        </authorList>
    </citation>
    <scope>NUCLEOTIDE SEQUENCE [LARGE SCALE GENOMIC DNA]</scope>
    <source>
        <strain evidence="3 4">SRRC1432</strain>
    </source>
</reference>
<proteinExistence type="predicted"/>
<dbReference type="EMBL" id="JYKN01001618">
    <property type="protein sequence ID" value="KKK19586.1"/>
    <property type="molecule type" value="Genomic_DNA"/>
</dbReference>
<gene>
    <name evidence="3" type="ORF">AOCH_001303</name>
</gene>